<dbReference type="Gene3D" id="3.40.50.200">
    <property type="entry name" value="Peptidase S8/S53 domain"/>
    <property type="match status" value="1"/>
</dbReference>
<accession>A0ABY7H7R9</accession>
<feature type="active site" description="Charge relay system" evidence="5">
    <location>
        <position position="227"/>
    </location>
</feature>
<dbReference type="InterPro" id="IPR015500">
    <property type="entry name" value="Peptidase_S8_subtilisin-rel"/>
</dbReference>
<evidence type="ECO:0000256" key="6">
    <source>
        <dbReference type="SAM" id="MobiDB-lite"/>
    </source>
</evidence>
<evidence type="ECO:0000256" key="1">
    <source>
        <dbReference type="ARBA" id="ARBA00011073"/>
    </source>
</evidence>
<dbReference type="InterPro" id="IPR022398">
    <property type="entry name" value="Peptidase_S8_His-AS"/>
</dbReference>
<keyword evidence="2 5" id="KW-0645">Protease</keyword>
<dbReference type="InterPro" id="IPR051048">
    <property type="entry name" value="Peptidase_S8/S53_subtilisin"/>
</dbReference>
<reference evidence="8" key="1">
    <citation type="submission" date="2022-11" db="EMBL/GenBank/DDBJ databases">
        <title>Minimal conservation of predation-associated metabolite biosynthetic gene clusters underscores biosynthetic potential of Myxococcota including descriptions for ten novel species: Archangium lansinium sp. nov., Myxococcus landrumus sp. nov., Nannocystis bai.</title>
        <authorList>
            <person name="Ahearne A."/>
            <person name="Stevens C."/>
            <person name="Dowd S."/>
        </authorList>
    </citation>
    <scope>NUCLEOTIDE SEQUENCE</scope>
    <source>
        <strain evidence="8">Fl3</strain>
    </source>
</reference>
<organism evidence="8 9">
    <name type="scientific">Nannocystis punicea</name>
    <dbReference type="NCBI Taxonomy" id="2995304"/>
    <lineage>
        <taxon>Bacteria</taxon>
        <taxon>Pseudomonadati</taxon>
        <taxon>Myxococcota</taxon>
        <taxon>Polyangia</taxon>
        <taxon>Nannocystales</taxon>
        <taxon>Nannocystaceae</taxon>
        <taxon>Nannocystis</taxon>
    </lineage>
</organism>
<feature type="region of interest" description="Disordered" evidence="6">
    <location>
        <begin position="34"/>
        <end position="53"/>
    </location>
</feature>
<evidence type="ECO:0000313" key="8">
    <source>
        <dbReference type="EMBL" id="WAS95303.1"/>
    </source>
</evidence>
<feature type="active site" description="Charge relay system" evidence="5">
    <location>
        <position position="505"/>
    </location>
</feature>
<dbReference type="PRINTS" id="PR00723">
    <property type="entry name" value="SUBTILISIN"/>
</dbReference>
<dbReference type="EMBL" id="CP114040">
    <property type="protein sequence ID" value="WAS95303.1"/>
    <property type="molecule type" value="Genomic_DNA"/>
</dbReference>
<name>A0ABY7H7R9_9BACT</name>
<dbReference type="Proteomes" id="UP001164459">
    <property type="component" value="Chromosome"/>
</dbReference>
<sequence>MFQRAGRPWSYFDEEHLYHEVAWTRSLADGTREHGHEIVREDNPSPVVAQPDLTPTRIDPSFTALLADDAMRRAPETMVEVSVRLRDFPDWDVPLLPPAVGFSEADARRVIVEREAAIAARAELLDDMSVALVAELEGLGGVVVSRQPSVGWLTLRTPWSSLPGLAEHPDISKLSLAAGKWSLQWHLGEGRQPGRLDADRFWTQGFDGGRANPDRHLVGHITVGVIDNGLEDEACAFYDGANCTGTSRIHRRFKCSNTPINYCQPLVAGINFLEVDEDFHGTSVSSVILGDYTDDQACGVAVGDPLWVSGCHSAAFESRATGMAPEARLVFFAITDESSNALISAQMDDALFDAIGSHVDIVNMSVAMDDGDLGTACNPEPLQAFEEEAENAYDDGILVVVAAGNTSGASATSCGIYSPADGLKTLAVNGFTASDPDCASDYHQWCLLDTPGASRGGGDAIVNGITRTQALSLIDVVAPTEITSATQGQGDFGEVKTTTAVGGTSHAAPHVSGLAALIKDQYLAGGLTWINNPGRLHTIVLAHTDRHFSAAPADPDQATAQRFTGADKWYGLGRMTMRLLGAGGDLGLFYNHFRTWSFTSASTSSTYFPFGTSPMPAGVEVVKCVMTMSEDLSNKSDISDIDLRVRILAPDANGLCSSSGAQIATRGDSSYDVKSMVAYEAPATTLGGNCAEVSLVKQHVTAAGVTTHTMCYFAEKQDDA</sequence>
<dbReference type="InterPro" id="IPR036852">
    <property type="entry name" value="Peptidase_S8/S53_dom_sf"/>
</dbReference>
<evidence type="ECO:0000256" key="3">
    <source>
        <dbReference type="ARBA" id="ARBA00022801"/>
    </source>
</evidence>
<dbReference type="PROSITE" id="PS00138">
    <property type="entry name" value="SUBTILASE_SER"/>
    <property type="match status" value="1"/>
</dbReference>
<protein>
    <submittedName>
        <fullName evidence="8">S8 family serine peptidase</fullName>
    </submittedName>
</protein>
<evidence type="ECO:0000313" key="9">
    <source>
        <dbReference type="Proteomes" id="UP001164459"/>
    </source>
</evidence>
<keyword evidence="4 5" id="KW-0720">Serine protease</keyword>
<feature type="compositionally biased region" description="Basic and acidic residues" evidence="6">
    <location>
        <begin position="34"/>
        <end position="43"/>
    </location>
</feature>
<feature type="domain" description="Peptidase S8/S53" evidence="7">
    <location>
        <begin position="221"/>
        <end position="524"/>
    </location>
</feature>
<evidence type="ECO:0000256" key="4">
    <source>
        <dbReference type="ARBA" id="ARBA00022825"/>
    </source>
</evidence>
<proteinExistence type="inferred from homology"/>
<gene>
    <name evidence="8" type="ORF">O0S08_04015</name>
</gene>
<keyword evidence="9" id="KW-1185">Reference proteome</keyword>
<evidence type="ECO:0000256" key="2">
    <source>
        <dbReference type="ARBA" id="ARBA00022670"/>
    </source>
</evidence>
<dbReference type="PROSITE" id="PS00137">
    <property type="entry name" value="SUBTILASE_HIS"/>
    <property type="match status" value="1"/>
</dbReference>
<dbReference type="InterPro" id="IPR000209">
    <property type="entry name" value="Peptidase_S8/S53_dom"/>
</dbReference>
<dbReference type="InterPro" id="IPR023828">
    <property type="entry name" value="Peptidase_S8_Ser-AS"/>
</dbReference>
<comment type="similarity">
    <text evidence="1 5">Belongs to the peptidase S8 family.</text>
</comment>
<dbReference type="SUPFAM" id="SSF52743">
    <property type="entry name" value="Subtilisin-like"/>
    <property type="match status" value="1"/>
</dbReference>
<dbReference type="PANTHER" id="PTHR43399:SF4">
    <property type="entry name" value="CELL WALL-ASSOCIATED PROTEASE"/>
    <property type="match status" value="1"/>
</dbReference>
<feature type="active site" description="Charge relay system" evidence="5">
    <location>
        <position position="280"/>
    </location>
</feature>
<evidence type="ECO:0000256" key="5">
    <source>
        <dbReference type="PROSITE-ProRule" id="PRU01240"/>
    </source>
</evidence>
<dbReference type="RefSeq" id="WP_269037635.1">
    <property type="nucleotide sequence ID" value="NZ_CP114040.1"/>
</dbReference>
<dbReference type="PANTHER" id="PTHR43399">
    <property type="entry name" value="SUBTILISIN-RELATED"/>
    <property type="match status" value="1"/>
</dbReference>
<dbReference type="PROSITE" id="PS51892">
    <property type="entry name" value="SUBTILASE"/>
    <property type="match status" value="1"/>
</dbReference>
<evidence type="ECO:0000259" key="7">
    <source>
        <dbReference type="Pfam" id="PF00082"/>
    </source>
</evidence>
<dbReference type="Pfam" id="PF00082">
    <property type="entry name" value="Peptidase_S8"/>
    <property type="match status" value="1"/>
</dbReference>
<keyword evidence="3 5" id="KW-0378">Hydrolase</keyword>